<evidence type="ECO:0000313" key="1">
    <source>
        <dbReference type="EMBL" id="GFT31256.1"/>
    </source>
</evidence>
<dbReference type="AlphaFoldDB" id="A0A8X6NRT5"/>
<proteinExistence type="predicted"/>
<evidence type="ECO:0000313" key="2">
    <source>
        <dbReference type="Proteomes" id="UP000887013"/>
    </source>
</evidence>
<gene>
    <name evidence="1" type="ORF">NPIL_447321</name>
</gene>
<keyword evidence="2" id="KW-1185">Reference proteome</keyword>
<comment type="caution">
    <text evidence="1">The sequence shown here is derived from an EMBL/GenBank/DDBJ whole genome shotgun (WGS) entry which is preliminary data.</text>
</comment>
<accession>A0A8X6NRT5</accession>
<feature type="non-terminal residue" evidence="1">
    <location>
        <position position="36"/>
    </location>
</feature>
<protein>
    <submittedName>
        <fullName evidence="1">Uncharacterized protein</fullName>
    </submittedName>
</protein>
<reference evidence="1" key="1">
    <citation type="submission" date="2020-08" db="EMBL/GenBank/DDBJ databases">
        <title>Multicomponent nature underlies the extraordinary mechanical properties of spider dragline silk.</title>
        <authorList>
            <person name="Kono N."/>
            <person name="Nakamura H."/>
            <person name="Mori M."/>
            <person name="Yoshida Y."/>
            <person name="Ohtoshi R."/>
            <person name="Malay A.D."/>
            <person name="Moran D.A.P."/>
            <person name="Tomita M."/>
            <person name="Numata K."/>
            <person name="Arakawa K."/>
        </authorList>
    </citation>
    <scope>NUCLEOTIDE SEQUENCE</scope>
</reference>
<dbReference type="Proteomes" id="UP000887013">
    <property type="component" value="Unassembled WGS sequence"/>
</dbReference>
<name>A0A8X6NRT5_NEPPI</name>
<dbReference type="EMBL" id="BMAW01012970">
    <property type="protein sequence ID" value="GFT31256.1"/>
    <property type="molecule type" value="Genomic_DNA"/>
</dbReference>
<sequence>MKTEIGDVCELLNVSKIVPQDRKWHILQLEPVHTFS</sequence>
<organism evidence="1 2">
    <name type="scientific">Nephila pilipes</name>
    <name type="common">Giant wood spider</name>
    <name type="synonym">Nephila maculata</name>
    <dbReference type="NCBI Taxonomy" id="299642"/>
    <lineage>
        <taxon>Eukaryota</taxon>
        <taxon>Metazoa</taxon>
        <taxon>Ecdysozoa</taxon>
        <taxon>Arthropoda</taxon>
        <taxon>Chelicerata</taxon>
        <taxon>Arachnida</taxon>
        <taxon>Araneae</taxon>
        <taxon>Araneomorphae</taxon>
        <taxon>Entelegynae</taxon>
        <taxon>Araneoidea</taxon>
        <taxon>Nephilidae</taxon>
        <taxon>Nephila</taxon>
    </lineage>
</organism>